<dbReference type="Proteomes" id="UP001595478">
    <property type="component" value="Unassembled WGS sequence"/>
</dbReference>
<dbReference type="InterPro" id="IPR025708">
    <property type="entry name" value="HSP15"/>
</dbReference>
<evidence type="ECO:0000256" key="1">
    <source>
        <dbReference type="ARBA" id="ARBA00008396"/>
    </source>
</evidence>
<dbReference type="InterPro" id="IPR002942">
    <property type="entry name" value="S4_RNA-bd"/>
</dbReference>
<feature type="domain" description="RNA-binding S4" evidence="6">
    <location>
        <begin position="18"/>
        <end position="81"/>
    </location>
</feature>
<evidence type="ECO:0000313" key="7">
    <source>
        <dbReference type="EMBL" id="MFC3122642.1"/>
    </source>
</evidence>
<accession>A0ABV7FQN0</accession>
<dbReference type="CDD" id="cd00165">
    <property type="entry name" value="S4"/>
    <property type="match status" value="1"/>
</dbReference>
<protein>
    <recommendedName>
        <fullName evidence="4">Heat shock protein 15</fullName>
    </recommendedName>
</protein>
<gene>
    <name evidence="7" type="primary">hslR</name>
    <name evidence="7" type="ORF">ACFOHL_13535</name>
</gene>
<evidence type="ECO:0000313" key="8">
    <source>
        <dbReference type="Proteomes" id="UP001595478"/>
    </source>
</evidence>
<evidence type="ECO:0000256" key="2">
    <source>
        <dbReference type="ARBA" id="ARBA00022884"/>
    </source>
</evidence>
<keyword evidence="7" id="KW-0346">Stress response</keyword>
<comment type="similarity">
    <text evidence="1 4">Belongs to the HSP15 family.</text>
</comment>
<keyword evidence="8" id="KW-1185">Reference proteome</keyword>
<dbReference type="PIRSF" id="PIRSF016821">
    <property type="entry name" value="HSP15"/>
    <property type="match status" value="1"/>
</dbReference>
<evidence type="ECO:0000256" key="5">
    <source>
        <dbReference type="SAM" id="MobiDB-lite"/>
    </source>
</evidence>
<dbReference type="RefSeq" id="WP_376920767.1">
    <property type="nucleotide sequence ID" value="NZ_JBHRSW010000029.1"/>
</dbReference>
<sequence>MSSQKQAQKHDTAAQLSVRLDKWLWAARFCKTRAIARDWVQAGKVHYNGQRSKPSKLVEVGATVRIPAGFDHKTVIISGLADKRVSANLAQNLYDETQESIDLREKNKQARQLSVFHSPRPDSRPDKKQRRQIIKIKHQD</sequence>
<evidence type="ECO:0000256" key="4">
    <source>
        <dbReference type="PIRNR" id="PIRNR016821"/>
    </source>
</evidence>
<dbReference type="PROSITE" id="PS50889">
    <property type="entry name" value="S4"/>
    <property type="match status" value="1"/>
</dbReference>
<dbReference type="Gene3D" id="3.10.290.10">
    <property type="entry name" value="RNA-binding S4 domain"/>
    <property type="match status" value="1"/>
</dbReference>
<dbReference type="NCBIfam" id="NF007673">
    <property type="entry name" value="PRK10348.1"/>
    <property type="match status" value="1"/>
</dbReference>
<reference evidence="8" key="1">
    <citation type="journal article" date="2019" name="Int. J. Syst. Evol. Microbiol.">
        <title>The Global Catalogue of Microorganisms (GCM) 10K type strain sequencing project: providing services to taxonomists for standard genome sequencing and annotation.</title>
        <authorList>
            <consortium name="The Broad Institute Genomics Platform"/>
            <consortium name="The Broad Institute Genome Sequencing Center for Infectious Disease"/>
            <person name="Wu L."/>
            <person name="Ma J."/>
        </authorList>
    </citation>
    <scope>NUCLEOTIDE SEQUENCE [LARGE SCALE GENOMIC DNA]</scope>
    <source>
        <strain evidence="8">KCTC 52473</strain>
    </source>
</reference>
<feature type="compositionally biased region" description="Basic residues" evidence="5">
    <location>
        <begin position="127"/>
        <end position="140"/>
    </location>
</feature>
<organism evidence="7 8">
    <name type="scientific">Agaribacter flavus</name>
    <dbReference type="NCBI Taxonomy" id="1902781"/>
    <lineage>
        <taxon>Bacteria</taxon>
        <taxon>Pseudomonadati</taxon>
        <taxon>Pseudomonadota</taxon>
        <taxon>Gammaproteobacteria</taxon>
        <taxon>Alteromonadales</taxon>
        <taxon>Alteromonadaceae</taxon>
        <taxon>Agaribacter</taxon>
    </lineage>
</organism>
<feature type="region of interest" description="Disordered" evidence="5">
    <location>
        <begin position="98"/>
        <end position="140"/>
    </location>
</feature>
<dbReference type="EMBL" id="JBHRSW010000029">
    <property type="protein sequence ID" value="MFC3122642.1"/>
    <property type="molecule type" value="Genomic_DNA"/>
</dbReference>
<evidence type="ECO:0000256" key="3">
    <source>
        <dbReference type="ARBA" id="ARBA00023125"/>
    </source>
</evidence>
<comment type="caution">
    <text evidence="7">The sequence shown here is derived from an EMBL/GenBank/DDBJ whole genome shotgun (WGS) entry which is preliminary data.</text>
</comment>
<evidence type="ECO:0000259" key="6">
    <source>
        <dbReference type="SMART" id="SM00363"/>
    </source>
</evidence>
<dbReference type="SUPFAM" id="SSF55174">
    <property type="entry name" value="Alpha-L RNA-binding motif"/>
    <property type="match status" value="1"/>
</dbReference>
<name>A0ABV7FQN0_9ALTE</name>
<dbReference type="Pfam" id="PF01479">
    <property type="entry name" value="S4"/>
    <property type="match status" value="1"/>
</dbReference>
<dbReference type="InterPro" id="IPR036986">
    <property type="entry name" value="S4_RNA-bd_sf"/>
</dbReference>
<keyword evidence="2 4" id="KW-0694">RNA-binding</keyword>
<proteinExistence type="inferred from homology"/>
<keyword evidence="3 4" id="KW-0238">DNA-binding</keyword>
<dbReference type="SMART" id="SM00363">
    <property type="entry name" value="S4"/>
    <property type="match status" value="1"/>
</dbReference>